<proteinExistence type="predicted"/>
<dbReference type="EMBL" id="FZTC01000029">
    <property type="protein sequence ID" value="SNU37354.1"/>
    <property type="molecule type" value="Genomic_DNA"/>
</dbReference>
<protein>
    <recommendedName>
        <fullName evidence="3">NgrC</fullName>
    </recommendedName>
</protein>
<dbReference type="RefSeq" id="WP_009654233.1">
    <property type="nucleotide sequence ID" value="NZ_CABHBS010000010.1"/>
</dbReference>
<evidence type="ECO:0000313" key="2">
    <source>
        <dbReference type="Proteomes" id="UP000220639"/>
    </source>
</evidence>
<evidence type="ECO:0008006" key="3">
    <source>
        <dbReference type="Google" id="ProtNLM"/>
    </source>
</evidence>
<evidence type="ECO:0000313" key="1">
    <source>
        <dbReference type="EMBL" id="SNU37354.1"/>
    </source>
</evidence>
<sequence length="263" mass="30350">MNAFNNLFNRHCQNTLLGHGWPADLELDYSLRYCQGDGVAFYGVLHDKEILTLLSGLLKDNHISEKLAEEVAEVIKGSGTTLILERNGYGYRYSHANTIRTLLENYPDNIEYEVRFNDVLESIRESIEQICNTLENDGYKIHESMTPAYEGELVMSRATANFEIIVTESEEEFWDTSDTWDDEYKDSCIADILNGKCVLKNLEIIVRGKSTGKVYGQHYAELVHIYENSPVRNWFDREWLRVAFEEARGNIEDARSELKNIRS</sequence>
<dbReference type="AlphaFoldDB" id="A0A285B8P2"/>
<dbReference type="Proteomes" id="UP000220639">
    <property type="component" value="Unassembled WGS sequence"/>
</dbReference>
<reference evidence="2" key="1">
    <citation type="submission" date="2017-08" db="EMBL/GenBank/DDBJ databases">
        <authorList>
            <person name="Brisse S."/>
        </authorList>
    </citation>
    <scope>NUCLEOTIDE SEQUENCE [LARGE SCALE GENOMIC DNA]</scope>
    <source>
        <strain evidence="2">06D021</strain>
    </source>
</reference>
<accession>A0A285B8P2</accession>
<gene>
    <name evidence="1" type="ORF">KOSB73_350051</name>
</gene>
<organism evidence="1 2">
    <name type="scientific">Klebsiella grimontii</name>
    <dbReference type="NCBI Taxonomy" id="2058152"/>
    <lineage>
        <taxon>Bacteria</taxon>
        <taxon>Pseudomonadati</taxon>
        <taxon>Pseudomonadota</taxon>
        <taxon>Gammaproteobacteria</taxon>
        <taxon>Enterobacterales</taxon>
        <taxon>Enterobacteriaceae</taxon>
        <taxon>Klebsiella/Raoultella group</taxon>
        <taxon>Klebsiella</taxon>
    </lineage>
</organism>
<name>A0A285B8P2_9ENTR</name>